<sequence>MDLGAAVLERRDVPAQEPPLRRPERLGELAFEHLCDVVVEGGPDLGVEHERREAGEAAALVGFGDEVDAAEDLVEHVPLRRLGLEDPGAQRPVEHLELGAHAREVGRDLLGLREDVADALDGPRGVERVDLARGDALDLLLDAIALGVQLRESARRVGVGVDGEARELGGDARESGLGRGLPGLGESIEVADAAQCALRELIGLSACALGCTPHEVAGFAPLGAVALRGARQGEPGFAEPVEVVVEHLEEFVGGNPDLLAAEVRRQQRRDDGRVVGAEQPPARVVLEQARQGEGRRRDRHPLLLFCARWAPRCAIHGMWGRRHGRIRCGPRASGRPGGRRGRPALHSTGVCDLRTRYRGSPALRYSGTGSTIRHPSTPRWGHHARREVPAPSVAPPPRVTGPHYREAQVPRPEV</sequence>
<feature type="region of interest" description="Disordered" evidence="1">
    <location>
        <begin position="362"/>
        <end position="414"/>
    </location>
</feature>
<accession>A0ABN6YHD3</accession>
<reference evidence="3" key="1">
    <citation type="journal article" date="2019" name="Int. J. Syst. Evol. Microbiol.">
        <title>The Global Catalogue of Microorganisms (GCM) 10K type strain sequencing project: providing services to taxonomists for standard genome sequencing and annotation.</title>
        <authorList>
            <consortium name="The Broad Institute Genomics Platform"/>
            <consortium name="The Broad Institute Genome Sequencing Center for Infectious Disease"/>
            <person name="Wu L."/>
            <person name="Ma J."/>
        </authorList>
    </citation>
    <scope>NUCLEOTIDE SEQUENCE [LARGE SCALE GENOMIC DNA]</scope>
    <source>
        <strain evidence="3">NBRC 109019</strain>
    </source>
</reference>
<name>A0ABN6YHD3_9MICO</name>
<evidence type="ECO:0000313" key="3">
    <source>
        <dbReference type="Proteomes" id="UP001321477"/>
    </source>
</evidence>
<protein>
    <submittedName>
        <fullName evidence="2">Uncharacterized protein</fullName>
    </submittedName>
</protein>
<dbReference type="Proteomes" id="UP001321477">
    <property type="component" value="Chromosome"/>
</dbReference>
<feature type="compositionally biased region" description="Basic and acidic residues" evidence="1">
    <location>
        <begin position="8"/>
        <end position="20"/>
    </location>
</feature>
<evidence type="ECO:0000256" key="1">
    <source>
        <dbReference type="SAM" id="MobiDB-lite"/>
    </source>
</evidence>
<feature type="compositionally biased region" description="Basic and acidic residues" evidence="1">
    <location>
        <begin position="403"/>
        <end position="414"/>
    </location>
</feature>
<keyword evidence="3" id="KW-1185">Reference proteome</keyword>
<organism evidence="2 3">
    <name type="scientific">Agromyces marinus</name>
    <dbReference type="NCBI Taxonomy" id="1389020"/>
    <lineage>
        <taxon>Bacteria</taxon>
        <taxon>Bacillati</taxon>
        <taxon>Actinomycetota</taxon>
        <taxon>Actinomycetes</taxon>
        <taxon>Micrococcales</taxon>
        <taxon>Microbacteriaceae</taxon>
        <taxon>Agromyces</taxon>
    </lineage>
</organism>
<dbReference type="EMBL" id="AP027734">
    <property type="protein sequence ID" value="BDZ55338.1"/>
    <property type="molecule type" value="Genomic_DNA"/>
</dbReference>
<feature type="region of interest" description="Disordered" evidence="1">
    <location>
        <begin position="1"/>
        <end position="20"/>
    </location>
</feature>
<proteinExistence type="predicted"/>
<evidence type="ECO:0000313" key="2">
    <source>
        <dbReference type="EMBL" id="BDZ55338.1"/>
    </source>
</evidence>
<gene>
    <name evidence="2" type="ORF">GCM10025870_24110</name>
</gene>